<keyword evidence="10" id="KW-1185">Reference proteome</keyword>
<sequence length="463" mass="52333">MATPGKSGPSKVFFLWFFELALLVGCVRLSGSVRFMHDPAGYLEFSNGLPWRAALFALVLCVSMTAFGLHHVYLRKNRFGFILRELYAFLFGGVALLVIYYLFPDAYIGRGVLIASLLLGFIGVLTLRMVWSTVYASPTLKHRVLVLGAGETASFLERRMRRANDRRNFRVIGYVPIADEEIKIDSSLLVRGEGGVDQVASLLDADEILVALEDAHHGIHMESLLAAIERGVRVCDLPTFVEREAGMITLSRLDPSWLVFSHGFDHSLPRRLNKRAFDVIFASLMLVLAMPLMLLTALAIRLESKGPILYQQMRVGFHGANFSVIKFRSMRVDAEKDGVAQWAKRDDDRVTRVGRFIRKTRLDELPQLVNVLRGEMSLVGPRPERPQFVDSLNEQVRYYSMRHSVLPGLTGWAQLRYPYGASVRDAEEKLRFDLFYVKNHTFFSDLSILVQTVEVVLMGKGAR</sequence>
<evidence type="ECO:0000256" key="4">
    <source>
        <dbReference type="ARBA" id="ARBA00022692"/>
    </source>
</evidence>
<organism evidence="9 10">
    <name type="scientific">Solilutibacter silvestris</name>
    <dbReference type="NCBI Taxonomy" id="1645665"/>
    <lineage>
        <taxon>Bacteria</taxon>
        <taxon>Pseudomonadati</taxon>
        <taxon>Pseudomonadota</taxon>
        <taxon>Gammaproteobacteria</taxon>
        <taxon>Lysobacterales</taxon>
        <taxon>Lysobacteraceae</taxon>
        <taxon>Solilutibacter</taxon>
    </lineage>
</organism>
<dbReference type="PANTHER" id="PTHR30576:SF21">
    <property type="entry name" value="UDP-GLUCOSE:UNDECAPRENYL-PHOSPHATE GLUCOSE-1-PHOSPHATE TRANSFERASE"/>
    <property type="match status" value="1"/>
</dbReference>
<evidence type="ECO:0000259" key="8">
    <source>
        <dbReference type="Pfam" id="PF02397"/>
    </source>
</evidence>
<feature type="transmembrane region" description="Helical" evidence="7">
    <location>
        <begin position="109"/>
        <end position="131"/>
    </location>
</feature>
<protein>
    <submittedName>
        <fullName evidence="9">Sugar transferase</fullName>
    </submittedName>
</protein>
<name>A0A2K1PZC2_9GAMM</name>
<feature type="transmembrane region" description="Helical" evidence="7">
    <location>
        <begin position="86"/>
        <end position="103"/>
    </location>
</feature>
<dbReference type="PANTHER" id="PTHR30576">
    <property type="entry name" value="COLANIC BIOSYNTHESIS UDP-GLUCOSE LIPID CARRIER TRANSFERASE"/>
    <property type="match status" value="1"/>
</dbReference>
<evidence type="ECO:0000256" key="2">
    <source>
        <dbReference type="ARBA" id="ARBA00006464"/>
    </source>
</evidence>
<evidence type="ECO:0000256" key="3">
    <source>
        <dbReference type="ARBA" id="ARBA00022679"/>
    </source>
</evidence>
<dbReference type="RefSeq" id="WP_103075752.1">
    <property type="nucleotide sequence ID" value="NZ_NPZB01000002.1"/>
</dbReference>
<keyword evidence="3 9" id="KW-0808">Transferase</keyword>
<dbReference type="Proteomes" id="UP000236220">
    <property type="component" value="Unassembled WGS sequence"/>
</dbReference>
<dbReference type="OrthoDB" id="9808602at2"/>
<evidence type="ECO:0000256" key="7">
    <source>
        <dbReference type="SAM" id="Phobius"/>
    </source>
</evidence>
<feature type="domain" description="Bacterial sugar transferase" evidence="8">
    <location>
        <begin position="274"/>
        <end position="457"/>
    </location>
</feature>
<evidence type="ECO:0000313" key="10">
    <source>
        <dbReference type="Proteomes" id="UP000236220"/>
    </source>
</evidence>
<feature type="transmembrane region" description="Helical" evidence="7">
    <location>
        <begin position="51"/>
        <end position="74"/>
    </location>
</feature>
<dbReference type="GO" id="GO:0089702">
    <property type="term" value="F:undecaprenyl-phosphate glucose phosphotransferase activity"/>
    <property type="evidence" value="ECO:0007669"/>
    <property type="project" value="TreeGrafter"/>
</dbReference>
<keyword evidence="4 7" id="KW-0812">Transmembrane</keyword>
<keyword evidence="5 7" id="KW-1133">Transmembrane helix</keyword>
<evidence type="ECO:0000256" key="6">
    <source>
        <dbReference type="ARBA" id="ARBA00023136"/>
    </source>
</evidence>
<evidence type="ECO:0000256" key="1">
    <source>
        <dbReference type="ARBA" id="ARBA00004141"/>
    </source>
</evidence>
<dbReference type="Pfam" id="PF02397">
    <property type="entry name" value="Bac_transf"/>
    <property type="match status" value="1"/>
</dbReference>
<evidence type="ECO:0000313" key="9">
    <source>
        <dbReference type="EMBL" id="PNS08131.1"/>
    </source>
</evidence>
<gene>
    <name evidence="9" type="ORF">Lysil_2307</name>
</gene>
<dbReference type="GO" id="GO:0016020">
    <property type="term" value="C:membrane"/>
    <property type="evidence" value="ECO:0007669"/>
    <property type="project" value="UniProtKB-SubCell"/>
</dbReference>
<comment type="similarity">
    <text evidence="2">Belongs to the bacterial sugar transferase family.</text>
</comment>
<accession>A0A2K1PZC2</accession>
<dbReference type="GO" id="GO:0009242">
    <property type="term" value="P:colanic acid biosynthetic process"/>
    <property type="evidence" value="ECO:0007669"/>
    <property type="project" value="TreeGrafter"/>
</dbReference>
<comment type="caution">
    <text evidence="9">The sequence shown here is derived from an EMBL/GenBank/DDBJ whole genome shotgun (WGS) entry which is preliminary data.</text>
</comment>
<feature type="transmembrane region" description="Helical" evidence="7">
    <location>
        <begin position="12"/>
        <end position="31"/>
    </location>
</feature>
<keyword evidence="6 7" id="KW-0472">Membrane</keyword>
<evidence type="ECO:0000256" key="5">
    <source>
        <dbReference type="ARBA" id="ARBA00022989"/>
    </source>
</evidence>
<comment type="subcellular location">
    <subcellularLocation>
        <location evidence="1">Membrane</location>
        <topology evidence="1">Multi-pass membrane protein</topology>
    </subcellularLocation>
</comment>
<reference evidence="9 10" key="1">
    <citation type="submission" date="2017-08" db="EMBL/GenBank/DDBJ databases">
        <title>Lysobacter sylvestris genome.</title>
        <authorList>
            <person name="Zhang D.-C."/>
            <person name="Albuquerque L."/>
            <person name="Franca L."/>
            <person name="Froufe H.J.C."/>
            <person name="Barroso C."/>
            <person name="Egas C."/>
            <person name="Da Costa M."/>
            <person name="Margesin R."/>
        </authorList>
    </citation>
    <scope>NUCLEOTIDE SEQUENCE [LARGE SCALE GENOMIC DNA]</scope>
    <source>
        <strain evidence="9 10">AM20-91</strain>
    </source>
</reference>
<dbReference type="Gene3D" id="3.40.50.720">
    <property type="entry name" value="NAD(P)-binding Rossmann-like Domain"/>
    <property type="match status" value="1"/>
</dbReference>
<dbReference type="InterPro" id="IPR017475">
    <property type="entry name" value="EPS_sugar_tfrase"/>
</dbReference>
<proteinExistence type="inferred from homology"/>
<dbReference type="NCBIfam" id="TIGR03025">
    <property type="entry name" value="EPS_sugtrans"/>
    <property type="match status" value="1"/>
</dbReference>
<dbReference type="AlphaFoldDB" id="A0A2K1PZC2"/>
<feature type="transmembrane region" description="Helical" evidence="7">
    <location>
        <begin position="279"/>
        <end position="300"/>
    </location>
</feature>
<dbReference type="NCBIfam" id="TIGR03013">
    <property type="entry name" value="EpsB_2"/>
    <property type="match status" value="1"/>
</dbReference>
<dbReference type="InterPro" id="IPR003362">
    <property type="entry name" value="Bact_transf"/>
</dbReference>
<dbReference type="EMBL" id="NPZB01000002">
    <property type="protein sequence ID" value="PNS08131.1"/>
    <property type="molecule type" value="Genomic_DNA"/>
</dbReference>
<dbReference type="InterPro" id="IPR017464">
    <property type="entry name" value="Sugar_tfrase_EpsB_2"/>
</dbReference>